<name>A0A4D7JQ95_9BACT</name>
<feature type="transmembrane region" description="Helical" evidence="1">
    <location>
        <begin position="147"/>
        <end position="170"/>
    </location>
</feature>
<evidence type="ECO:0000313" key="2">
    <source>
        <dbReference type="EMBL" id="QCK16827.1"/>
    </source>
</evidence>
<dbReference type="KEGG" id="fpf:DCC35_19855"/>
<reference evidence="2 3" key="1">
    <citation type="submission" date="2018-04" db="EMBL/GenBank/DDBJ databases">
        <title>Complete genome uncultured novel isolate.</title>
        <authorList>
            <person name="Merlino G."/>
        </authorList>
    </citation>
    <scope>NUCLEOTIDE SEQUENCE [LARGE SCALE GENOMIC DNA]</scope>
    <source>
        <strain evidence="3">R1DC9</strain>
    </source>
</reference>
<keyword evidence="1" id="KW-0472">Membrane</keyword>
<keyword evidence="1" id="KW-0812">Transmembrane</keyword>
<feature type="transmembrane region" description="Helical" evidence="1">
    <location>
        <begin position="124"/>
        <end position="141"/>
    </location>
</feature>
<dbReference type="RefSeq" id="WP_137092419.1">
    <property type="nucleotide sequence ID" value="NZ_CP028923.1"/>
</dbReference>
<organism evidence="2 3">
    <name type="scientific">Mangrovivirga cuniculi</name>
    <dbReference type="NCBI Taxonomy" id="2715131"/>
    <lineage>
        <taxon>Bacteria</taxon>
        <taxon>Pseudomonadati</taxon>
        <taxon>Bacteroidota</taxon>
        <taxon>Cytophagia</taxon>
        <taxon>Cytophagales</taxon>
        <taxon>Mangrovivirgaceae</taxon>
        <taxon>Mangrovivirga</taxon>
    </lineage>
</organism>
<evidence type="ECO:0000256" key="1">
    <source>
        <dbReference type="SAM" id="Phobius"/>
    </source>
</evidence>
<dbReference type="Proteomes" id="UP000298616">
    <property type="component" value="Chromosome"/>
</dbReference>
<sequence>MEKVKYTLFDFFGFVLPGSFLLFSATIILNGNVKSIQDLITPFNNISLSAFTIGLIAAYLVGNGVHNLGYWVHTKIGLKYWQIPKSYLQPKLAPAKMDALIREFSPRNADTLDLWNALRAMSHNLSLGFLFFGCTGILKLIENSNYWLEWTAISIISLIFSVQCLKRAFFYHVWYHRDRKAVFEALRLSEKVNN</sequence>
<evidence type="ECO:0008006" key="4">
    <source>
        <dbReference type="Google" id="ProtNLM"/>
    </source>
</evidence>
<evidence type="ECO:0000313" key="3">
    <source>
        <dbReference type="Proteomes" id="UP000298616"/>
    </source>
</evidence>
<gene>
    <name evidence="2" type="ORF">DCC35_19855</name>
</gene>
<protein>
    <recommendedName>
        <fullName evidence="4">Glycosyl-4,4'-diaponeurosporenoate acyltransferase</fullName>
    </recommendedName>
</protein>
<accession>A0A4D7JQ95</accession>
<dbReference type="OrthoDB" id="9947622at2"/>
<dbReference type="AlphaFoldDB" id="A0A4D7JQ95"/>
<keyword evidence="1" id="KW-1133">Transmembrane helix</keyword>
<proteinExistence type="predicted"/>
<feature type="transmembrane region" description="Helical" evidence="1">
    <location>
        <begin position="49"/>
        <end position="72"/>
    </location>
</feature>
<keyword evidence="3" id="KW-1185">Reference proteome</keyword>
<dbReference type="EMBL" id="CP028923">
    <property type="protein sequence ID" value="QCK16827.1"/>
    <property type="molecule type" value="Genomic_DNA"/>
</dbReference>
<feature type="transmembrane region" description="Helical" evidence="1">
    <location>
        <begin position="7"/>
        <end position="29"/>
    </location>
</feature>